<evidence type="ECO:0000259" key="1">
    <source>
        <dbReference type="Pfam" id="PF01814"/>
    </source>
</evidence>
<dbReference type="AlphaFoldDB" id="A0A939DKS8"/>
<organism evidence="2 3">
    <name type="scientific">Bowmanella dokdonensis</name>
    <dbReference type="NCBI Taxonomy" id="751969"/>
    <lineage>
        <taxon>Bacteria</taxon>
        <taxon>Pseudomonadati</taxon>
        <taxon>Pseudomonadota</taxon>
        <taxon>Gammaproteobacteria</taxon>
        <taxon>Alteromonadales</taxon>
        <taxon>Alteromonadaceae</taxon>
        <taxon>Bowmanella</taxon>
    </lineage>
</organism>
<feature type="domain" description="Hemerythrin-like" evidence="1">
    <location>
        <begin position="24"/>
        <end position="122"/>
    </location>
</feature>
<sequence length="140" mass="17001">MQQFITRFFYSHLQGLELLFIAYRRYKRKDKLMARQLFDKFKSGMERHIEQEEQCLLPELELVSHEQAVFDKARREHQQIRQQMNWIESLLDRQVDSSEDDQTLEYLLSDHFENDEFGLYPTCDRLLDTDATTRVLMAVY</sequence>
<gene>
    <name evidence="2" type="ORF">J0A66_03660</name>
</gene>
<dbReference type="InterPro" id="IPR012312">
    <property type="entry name" value="Hemerythrin-like"/>
</dbReference>
<dbReference type="Pfam" id="PF01814">
    <property type="entry name" value="Hemerythrin"/>
    <property type="match status" value="1"/>
</dbReference>
<dbReference type="Proteomes" id="UP000664654">
    <property type="component" value="Unassembled WGS sequence"/>
</dbReference>
<protein>
    <submittedName>
        <fullName evidence="2">Hemerythrin domain-containing protein</fullName>
    </submittedName>
</protein>
<reference evidence="2" key="1">
    <citation type="submission" date="2021-03" db="EMBL/GenBank/DDBJ databases">
        <title>novel species isolated from a fishpond in China.</title>
        <authorList>
            <person name="Lu H."/>
            <person name="Cai Z."/>
        </authorList>
    </citation>
    <scope>NUCLEOTIDE SEQUENCE</scope>
    <source>
        <strain evidence="2">JCM 30855</strain>
    </source>
</reference>
<dbReference type="RefSeq" id="WP_206572438.1">
    <property type="nucleotide sequence ID" value="NZ_JAFKCV010000002.1"/>
</dbReference>
<dbReference type="EMBL" id="JAFKCV010000002">
    <property type="protein sequence ID" value="MBN7824318.1"/>
    <property type="molecule type" value="Genomic_DNA"/>
</dbReference>
<comment type="caution">
    <text evidence="2">The sequence shown here is derived from an EMBL/GenBank/DDBJ whole genome shotgun (WGS) entry which is preliminary data.</text>
</comment>
<evidence type="ECO:0000313" key="2">
    <source>
        <dbReference type="EMBL" id="MBN7824318.1"/>
    </source>
</evidence>
<proteinExistence type="predicted"/>
<keyword evidence="3" id="KW-1185">Reference proteome</keyword>
<evidence type="ECO:0000313" key="3">
    <source>
        <dbReference type="Proteomes" id="UP000664654"/>
    </source>
</evidence>
<accession>A0A939DKS8</accession>
<dbReference type="Gene3D" id="1.20.120.520">
    <property type="entry name" value="nmb1532 protein domain like"/>
    <property type="match status" value="1"/>
</dbReference>
<name>A0A939DKS8_9ALTE</name>